<dbReference type="GO" id="GO:0016787">
    <property type="term" value="F:hydrolase activity"/>
    <property type="evidence" value="ECO:0007669"/>
    <property type="project" value="InterPro"/>
</dbReference>
<reference evidence="2" key="2">
    <citation type="journal article" date="2021" name="PeerJ">
        <title>Extensive microbial diversity within the chicken gut microbiome revealed by metagenomics and culture.</title>
        <authorList>
            <person name="Gilroy R."/>
            <person name="Ravi A."/>
            <person name="Getino M."/>
            <person name="Pursley I."/>
            <person name="Horton D.L."/>
            <person name="Alikhan N.F."/>
            <person name="Baker D."/>
            <person name="Gharbi K."/>
            <person name="Hall N."/>
            <person name="Watson M."/>
            <person name="Adriaenssens E.M."/>
            <person name="Foster-Nyarko E."/>
            <person name="Jarju S."/>
            <person name="Secka A."/>
            <person name="Antonio M."/>
            <person name="Oren A."/>
            <person name="Chaudhuri R.R."/>
            <person name="La Ragione R."/>
            <person name="Hildebrand F."/>
            <person name="Pallen M.J."/>
        </authorList>
    </citation>
    <scope>NUCLEOTIDE SEQUENCE</scope>
    <source>
        <strain evidence="2">CHK160-1198</strain>
    </source>
</reference>
<sequence>MIYITGDKHRDFETIINFCYKKRTSSADILIIVGDVGINYFGDDRDLKLKDELKKMPLTLFCIHGNHEKRPSATGLYTLQKWRGGEAYIEEGYPNLVFAKDGQNYLLGDRQCFVIGGAYSIDKFYRLAKGWQWFADEQPSAQIKADVESQLDELTWQVDVVLTHTAPLKYEPTEVFLPFVNQELVDKSTEEWLGSLESKLIYKKWYCGHYHTEKTVDKIEFLYDSIKIFD</sequence>
<proteinExistence type="predicted"/>
<gene>
    <name evidence="2" type="ORF">IAB06_01545</name>
</gene>
<dbReference type="InterPro" id="IPR029052">
    <property type="entry name" value="Metallo-depent_PP-like"/>
</dbReference>
<organism evidence="2 3">
    <name type="scientific">Candidatus Avacidaminococcus intestinavium</name>
    <dbReference type="NCBI Taxonomy" id="2840684"/>
    <lineage>
        <taxon>Bacteria</taxon>
        <taxon>Bacillati</taxon>
        <taxon>Bacillota</taxon>
        <taxon>Negativicutes</taxon>
        <taxon>Acidaminococcales</taxon>
        <taxon>Acidaminococcaceae</taxon>
        <taxon>Acidaminococcaceae incertae sedis</taxon>
        <taxon>Candidatus Avacidaminococcus</taxon>
    </lineage>
</organism>
<accession>A0A9D1SKM6</accession>
<dbReference type="SUPFAM" id="SSF56300">
    <property type="entry name" value="Metallo-dependent phosphatases"/>
    <property type="match status" value="1"/>
</dbReference>
<dbReference type="Proteomes" id="UP000824099">
    <property type="component" value="Unassembled WGS sequence"/>
</dbReference>
<dbReference type="Pfam" id="PF00149">
    <property type="entry name" value="Metallophos"/>
    <property type="match status" value="1"/>
</dbReference>
<dbReference type="AlphaFoldDB" id="A0A9D1SKM6"/>
<dbReference type="EMBL" id="DVNI01000021">
    <property type="protein sequence ID" value="HIU63711.1"/>
    <property type="molecule type" value="Genomic_DNA"/>
</dbReference>
<feature type="domain" description="Calcineurin-like phosphoesterase" evidence="1">
    <location>
        <begin position="2"/>
        <end position="178"/>
    </location>
</feature>
<protein>
    <submittedName>
        <fullName evidence="2">Metallophosphoesterase</fullName>
    </submittedName>
</protein>
<dbReference type="Gene3D" id="3.60.21.10">
    <property type="match status" value="1"/>
</dbReference>
<reference evidence="2" key="1">
    <citation type="submission" date="2020-10" db="EMBL/GenBank/DDBJ databases">
        <authorList>
            <person name="Gilroy R."/>
        </authorList>
    </citation>
    <scope>NUCLEOTIDE SEQUENCE</scope>
    <source>
        <strain evidence="2">CHK160-1198</strain>
    </source>
</reference>
<evidence type="ECO:0000313" key="2">
    <source>
        <dbReference type="EMBL" id="HIU63711.1"/>
    </source>
</evidence>
<comment type="caution">
    <text evidence="2">The sequence shown here is derived from an EMBL/GenBank/DDBJ whole genome shotgun (WGS) entry which is preliminary data.</text>
</comment>
<dbReference type="InterPro" id="IPR004843">
    <property type="entry name" value="Calcineurin-like_PHP"/>
</dbReference>
<evidence type="ECO:0000259" key="1">
    <source>
        <dbReference type="Pfam" id="PF00149"/>
    </source>
</evidence>
<evidence type="ECO:0000313" key="3">
    <source>
        <dbReference type="Proteomes" id="UP000824099"/>
    </source>
</evidence>
<name>A0A9D1SKM6_9FIRM</name>